<keyword evidence="1" id="KW-1133">Transmembrane helix</keyword>
<evidence type="ECO:0000313" key="3">
    <source>
        <dbReference type="Proteomes" id="UP000184085"/>
    </source>
</evidence>
<dbReference type="Proteomes" id="UP000184085">
    <property type="component" value="Unassembled WGS sequence"/>
</dbReference>
<dbReference type="EMBL" id="FMJB01000050">
    <property type="protein sequence ID" value="SCM68005.1"/>
    <property type="molecule type" value="Genomic_DNA"/>
</dbReference>
<gene>
    <name evidence="2" type="ORF">KARMA_2213</name>
</gene>
<protein>
    <submittedName>
        <fullName evidence="2">Putative membrane protein</fullName>
    </submittedName>
</protein>
<organism evidence="2 3">
    <name type="scientific">Donghicola eburneus</name>
    <dbReference type="NCBI Taxonomy" id="393278"/>
    <lineage>
        <taxon>Bacteria</taxon>
        <taxon>Pseudomonadati</taxon>
        <taxon>Pseudomonadota</taxon>
        <taxon>Alphaproteobacteria</taxon>
        <taxon>Rhodobacterales</taxon>
        <taxon>Roseobacteraceae</taxon>
        <taxon>Donghicola</taxon>
    </lineage>
</organism>
<feature type="transmembrane region" description="Helical" evidence="1">
    <location>
        <begin position="17"/>
        <end position="37"/>
    </location>
</feature>
<name>A0A1M4N1Z4_9RHOB</name>
<dbReference type="AlphaFoldDB" id="A0A1M4N1Z4"/>
<accession>A0A1M4N1Z4</accession>
<evidence type="ECO:0000313" key="2">
    <source>
        <dbReference type="EMBL" id="SCM68005.1"/>
    </source>
</evidence>
<keyword evidence="1" id="KW-0812">Transmembrane</keyword>
<sequence>MAAHDSNTGTGNSSNSVLAFIVGALVVAVVVLGFALYSGMDFGQDDDISISIEGAGPAAEQAGEALEGAANAVDDAAEDVTGQ</sequence>
<reference evidence="3" key="1">
    <citation type="submission" date="2016-09" db="EMBL/GenBank/DDBJ databases">
        <authorList>
            <person name="Wibberg D."/>
        </authorList>
    </citation>
    <scope>NUCLEOTIDE SEQUENCE [LARGE SCALE GENOMIC DNA]</scope>
</reference>
<proteinExistence type="predicted"/>
<keyword evidence="1" id="KW-0472">Membrane</keyword>
<keyword evidence="3" id="KW-1185">Reference proteome</keyword>
<dbReference type="RefSeq" id="WP_072706638.1">
    <property type="nucleotide sequence ID" value="NZ_FMJB01000050.1"/>
</dbReference>
<evidence type="ECO:0000256" key="1">
    <source>
        <dbReference type="SAM" id="Phobius"/>
    </source>
</evidence>